<dbReference type="GO" id="GO:0003677">
    <property type="term" value="F:DNA binding"/>
    <property type="evidence" value="ECO:0007669"/>
    <property type="project" value="InterPro"/>
</dbReference>
<dbReference type="PANTHER" id="PTHR34475">
    <property type="match status" value="1"/>
</dbReference>
<dbReference type="PANTHER" id="PTHR34475:SF1">
    <property type="entry name" value="CYTOSKELETON PROTEIN RODZ"/>
    <property type="match status" value="1"/>
</dbReference>
<comment type="caution">
    <text evidence="2">The sequence shown here is derived from an EMBL/GenBank/DDBJ whole genome shotgun (WGS) entry which is preliminary data.</text>
</comment>
<dbReference type="Pfam" id="PF13413">
    <property type="entry name" value="HTH_25"/>
    <property type="match status" value="1"/>
</dbReference>
<dbReference type="EMBL" id="MFJD01000016">
    <property type="protein sequence ID" value="OGG01376.1"/>
    <property type="molecule type" value="Genomic_DNA"/>
</dbReference>
<dbReference type="Gene3D" id="2.60.40.10">
    <property type="entry name" value="Immunoglobulins"/>
    <property type="match status" value="1"/>
</dbReference>
<sequence>MMTVGSMLRSARIARKLSIEDVEKATRIRKKFLTAIEADDFTSIPSPAYAKGFIRNYSDFVGLDQSRVLAFFRRQTMEAPKSTLLPKGMAEPLNASVIRLTPGRFLMLVILGFAAAFIAYFGLQVRRIQHPPVLSVESPADGIIISDRRIDVLGRTDPDATVSVNGIGILVRSDGKFFDQVSLEPGSNLITISSTSRFGKSVTETLTVTVMPQ</sequence>
<dbReference type="InterPro" id="IPR010982">
    <property type="entry name" value="Lambda_DNA-bd_dom_sf"/>
</dbReference>
<evidence type="ECO:0000313" key="2">
    <source>
        <dbReference type="EMBL" id="OGG01376.1"/>
    </source>
</evidence>
<organism evidence="2 3">
    <name type="scientific">Candidatus Gottesmanbacteria bacterium RBG_16_52_11</name>
    <dbReference type="NCBI Taxonomy" id="1798374"/>
    <lineage>
        <taxon>Bacteria</taxon>
        <taxon>Candidatus Gottesmaniibacteriota</taxon>
    </lineage>
</organism>
<dbReference type="Proteomes" id="UP000178448">
    <property type="component" value="Unassembled WGS sequence"/>
</dbReference>
<evidence type="ECO:0000313" key="3">
    <source>
        <dbReference type="Proteomes" id="UP000178448"/>
    </source>
</evidence>
<keyword evidence="1" id="KW-1133">Transmembrane helix</keyword>
<dbReference type="Gene3D" id="1.10.260.40">
    <property type="entry name" value="lambda repressor-like DNA-binding domains"/>
    <property type="match status" value="1"/>
</dbReference>
<evidence type="ECO:0000256" key="1">
    <source>
        <dbReference type="SAM" id="Phobius"/>
    </source>
</evidence>
<accession>A0A1F5YMK3</accession>
<name>A0A1F5YMK3_9BACT</name>
<evidence type="ECO:0008006" key="4">
    <source>
        <dbReference type="Google" id="ProtNLM"/>
    </source>
</evidence>
<dbReference type="InterPro" id="IPR050400">
    <property type="entry name" value="Bact_Cytoskel_RodZ"/>
</dbReference>
<keyword evidence="1" id="KW-0812">Transmembrane</keyword>
<protein>
    <recommendedName>
        <fullName evidence="4">HTH cro/C1-type domain-containing protein</fullName>
    </recommendedName>
</protein>
<dbReference type="InterPro" id="IPR013783">
    <property type="entry name" value="Ig-like_fold"/>
</dbReference>
<dbReference type="Pfam" id="PF09136">
    <property type="entry name" value="Glucodextran_B"/>
    <property type="match status" value="1"/>
</dbReference>
<dbReference type="AlphaFoldDB" id="A0A1F5YMK3"/>
<feature type="transmembrane region" description="Helical" evidence="1">
    <location>
        <begin position="105"/>
        <end position="123"/>
    </location>
</feature>
<proteinExistence type="predicted"/>
<gene>
    <name evidence="2" type="ORF">A2Z33_02410</name>
</gene>
<reference evidence="2 3" key="1">
    <citation type="journal article" date="2016" name="Nat. Commun.">
        <title>Thousands of microbial genomes shed light on interconnected biogeochemical processes in an aquifer system.</title>
        <authorList>
            <person name="Anantharaman K."/>
            <person name="Brown C.T."/>
            <person name="Hug L.A."/>
            <person name="Sharon I."/>
            <person name="Castelle C.J."/>
            <person name="Probst A.J."/>
            <person name="Thomas B.C."/>
            <person name="Singh A."/>
            <person name="Wilkins M.J."/>
            <person name="Karaoz U."/>
            <person name="Brodie E.L."/>
            <person name="Williams K.H."/>
            <person name="Hubbard S.S."/>
            <person name="Banfield J.F."/>
        </authorList>
    </citation>
    <scope>NUCLEOTIDE SEQUENCE [LARGE SCALE GENOMIC DNA]</scope>
</reference>
<dbReference type="STRING" id="1798374.A2Z33_02410"/>
<keyword evidence="1" id="KW-0472">Membrane</keyword>